<keyword evidence="3" id="KW-1185">Reference proteome</keyword>
<reference evidence="2 3" key="1">
    <citation type="submission" date="2022-02" db="EMBL/GenBank/DDBJ databases">
        <authorList>
            <person name="Zhuang L."/>
        </authorList>
    </citation>
    <scope>NUCLEOTIDE SEQUENCE [LARGE SCALE GENOMIC DNA]</scope>
    <source>
        <strain evidence="2 3">C32</strain>
    </source>
</reference>
<evidence type="ECO:0000313" key="3">
    <source>
        <dbReference type="Proteomes" id="UP001201549"/>
    </source>
</evidence>
<organism evidence="2 3">
    <name type="scientific">Shewanella electrica</name>
    <dbReference type="NCBI Taxonomy" id="515560"/>
    <lineage>
        <taxon>Bacteria</taxon>
        <taxon>Pseudomonadati</taxon>
        <taxon>Pseudomonadota</taxon>
        <taxon>Gammaproteobacteria</taxon>
        <taxon>Alteromonadales</taxon>
        <taxon>Shewanellaceae</taxon>
        <taxon>Shewanella</taxon>
    </lineage>
</organism>
<proteinExistence type="predicted"/>
<protein>
    <submittedName>
        <fullName evidence="2">Uncharacterized protein</fullName>
    </submittedName>
</protein>
<feature type="region of interest" description="Disordered" evidence="1">
    <location>
        <begin position="44"/>
        <end position="78"/>
    </location>
</feature>
<evidence type="ECO:0000256" key="1">
    <source>
        <dbReference type="SAM" id="MobiDB-lite"/>
    </source>
</evidence>
<dbReference type="Proteomes" id="UP001201549">
    <property type="component" value="Unassembled WGS sequence"/>
</dbReference>
<feature type="compositionally biased region" description="Basic and acidic residues" evidence="1">
    <location>
        <begin position="44"/>
        <end position="57"/>
    </location>
</feature>
<dbReference type="RefSeq" id="WP_238894868.1">
    <property type="nucleotide sequence ID" value="NZ_JAKOGG010000002.1"/>
</dbReference>
<sequence>MICKICGKPLKQAQWKNNNTLKSCPHCSLENGEQHVYYAYPDRFGETPKRATPKHPEGPQSHCTECRPKHPAPSPHEGAIYCEELK</sequence>
<name>A0ABT2FJT2_9GAMM</name>
<dbReference type="EMBL" id="JAKOGG010000002">
    <property type="protein sequence ID" value="MCS4555466.1"/>
    <property type="molecule type" value="Genomic_DNA"/>
</dbReference>
<evidence type="ECO:0000313" key="2">
    <source>
        <dbReference type="EMBL" id="MCS4555466.1"/>
    </source>
</evidence>
<comment type="caution">
    <text evidence="2">The sequence shown here is derived from an EMBL/GenBank/DDBJ whole genome shotgun (WGS) entry which is preliminary data.</text>
</comment>
<reference evidence="3" key="2">
    <citation type="submission" date="2023-07" db="EMBL/GenBank/DDBJ databases">
        <title>Shewanella mangrovi sp. nov., an acetaldehyde- degrading bacterium isolated from mangrove sediment.</title>
        <authorList>
            <person name="Liu Y."/>
        </authorList>
    </citation>
    <scope>NUCLEOTIDE SEQUENCE [LARGE SCALE GENOMIC DNA]</scope>
    <source>
        <strain evidence="3">C32</strain>
    </source>
</reference>
<accession>A0ABT2FJT2</accession>
<gene>
    <name evidence="2" type="ORF">L9G74_03360</name>
</gene>